<evidence type="ECO:0000259" key="8">
    <source>
        <dbReference type="SMART" id="SM00563"/>
    </source>
</evidence>
<proteinExistence type="inferred from homology"/>
<accession>A0A8C4WUD3</accession>
<evidence type="ECO:0000256" key="4">
    <source>
        <dbReference type="ARBA" id="ARBA00023136"/>
    </source>
</evidence>
<evidence type="ECO:0000256" key="2">
    <source>
        <dbReference type="ARBA" id="ARBA00007937"/>
    </source>
</evidence>
<organism evidence="9 10">
    <name type="scientific">Eptatretus burgeri</name>
    <name type="common">Inshore hagfish</name>
    <dbReference type="NCBI Taxonomy" id="7764"/>
    <lineage>
        <taxon>Eukaryota</taxon>
        <taxon>Metazoa</taxon>
        <taxon>Chordata</taxon>
        <taxon>Craniata</taxon>
        <taxon>Vertebrata</taxon>
        <taxon>Cyclostomata</taxon>
        <taxon>Myxini</taxon>
        <taxon>Myxiniformes</taxon>
        <taxon>Myxinidae</taxon>
        <taxon>Eptatretinae</taxon>
        <taxon>Eptatretus</taxon>
    </lineage>
</organism>
<reference evidence="9" key="1">
    <citation type="submission" date="2025-08" db="UniProtKB">
        <authorList>
            <consortium name="Ensembl"/>
        </authorList>
    </citation>
    <scope>IDENTIFICATION</scope>
</reference>
<comment type="subcellular location">
    <subcellularLocation>
        <location evidence="1">Membrane</location>
    </subcellularLocation>
</comment>
<dbReference type="GO" id="GO:0004366">
    <property type="term" value="F:glycerol-3-phosphate O-acyltransferase activity"/>
    <property type="evidence" value="ECO:0007669"/>
    <property type="project" value="TreeGrafter"/>
</dbReference>
<dbReference type="GeneTree" id="ENSGT00520000055570"/>
<dbReference type="PANTHER" id="PTHR12563">
    <property type="entry name" value="GLYCEROL-3-PHOSPHATE ACYLTRANSFERASE"/>
    <property type="match status" value="1"/>
</dbReference>
<dbReference type="PANTHER" id="PTHR12563:SF23">
    <property type="entry name" value="BCDNA.GH07066"/>
    <property type="match status" value="1"/>
</dbReference>
<dbReference type="CDD" id="cd07993">
    <property type="entry name" value="LPLAT_DHAPAT-like"/>
    <property type="match status" value="1"/>
</dbReference>
<keyword evidence="10" id="KW-1185">Reference proteome</keyword>
<keyword evidence="3" id="KW-0808">Transferase</keyword>
<dbReference type="InterPro" id="IPR022284">
    <property type="entry name" value="GPAT/DHAPAT"/>
</dbReference>
<dbReference type="SMART" id="SM00563">
    <property type="entry name" value="PlsC"/>
    <property type="match status" value="1"/>
</dbReference>
<reference evidence="9" key="2">
    <citation type="submission" date="2025-09" db="UniProtKB">
        <authorList>
            <consortium name="Ensembl"/>
        </authorList>
    </citation>
    <scope>IDENTIFICATION</scope>
</reference>
<evidence type="ECO:0000313" key="9">
    <source>
        <dbReference type="Ensembl" id="ENSEBUP00000011310.1"/>
    </source>
</evidence>
<evidence type="ECO:0000256" key="5">
    <source>
        <dbReference type="ARBA" id="ARBA00023315"/>
    </source>
</evidence>
<dbReference type="GO" id="GO:0008654">
    <property type="term" value="P:phospholipid biosynthetic process"/>
    <property type="evidence" value="ECO:0007669"/>
    <property type="project" value="TreeGrafter"/>
</dbReference>
<comment type="similarity">
    <text evidence="2">Belongs to the GPAT/DAPAT family.</text>
</comment>
<dbReference type="InterPro" id="IPR002123">
    <property type="entry name" value="Plipid/glycerol_acylTrfase"/>
</dbReference>
<dbReference type="GO" id="GO:0031966">
    <property type="term" value="C:mitochondrial membrane"/>
    <property type="evidence" value="ECO:0007669"/>
    <property type="project" value="TreeGrafter"/>
</dbReference>
<dbReference type="Pfam" id="PF01553">
    <property type="entry name" value="Acyltransferase"/>
    <property type="match status" value="1"/>
</dbReference>
<name>A0A8C4WUD3_EPTBU</name>
<evidence type="ECO:0000313" key="10">
    <source>
        <dbReference type="Proteomes" id="UP000694388"/>
    </source>
</evidence>
<evidence type="ECO:0000256" key="7">
    <source>
        <dbReference type="SAM" id="Phobius"/>
    </source>
</evidence>
<dbReference type="GO" id="GO:0006631">
    <property type="term" value="P:fatty acid metabolic process"/>
    <property type="evidence" value="ECO:0007669"/>
    <property type="project" value="TreeGrafter"/>
</dbReference>
<dbReference type="Proteomes" id="UP000694388">
    <property type="component" value="Unplaced"/>
</dbReference>
<dbReference type="InterPro" id="IPR045520">
    <property type="entry name" value="GPAT/DHAPAT_C"/>
</dbReference>
<comment type="pathway">
    <text evidence="6">Phospholipid metabolism.</text>
</comment>
<feature type="transmembrane region" description="Helical" evidence="7">
    <location>
        <begin position="78"/>
        <end position="99"/>
    </location>
</feature>
<dbReference type="SUPFAM" id="SSF69593">
    <property type="entry name" value="Glycerol-3-phosphate (1)-acyltransferase"/>
    <property type="match status" value="1"/>
</dbReference>
<protein>
    <submittedName>
        <fullName evidence="9">Glycerol-3-phosphate acyltransferase, mitochondrial</fullName>
    </submittedName>
</protein>
<keyword evidence="4 7" id="KW-0472">Membrane</keyword>
<dbReference type="Ensembl" id="ENSEBUT00000011877.1">
    <property type="protein sequence ID" value="ENSEBUP00000011310.1"/>
    <property type="gene ID" value="ENSEBUG00000007258.1"/>
</dbReference>
<dbReference type="Pfam" id="PF19277">
    <property type="entry name" value="GPAT_C"/>
    <property type="match status" value="2"/>
</dbReference>
<evidence type="ECO:0000256" key="3">
    <source>
        <dbReference type="ARBA" id="ARBA00022679"/>
    </source>
</evidence>
<sequence length="556" mass="62492">MGLRNVIFVNENHTRYRGWLARQVCYILFVTERDVAENKINLLTKVFRRVQKAFSDSAIGSGSKGKAAEREKRNAKIILSRMVATVSPFLLRLTGWVLLKLFNSFFSIVLVHNGQLNIVKQAANEANVPLIFLPIHKSHIDYLLITFILFCHNLQAPFIASGDNLNLPIIGFLIQRLGGFFIKRRLQEENGHKDVLYKSLLNAYIEQLFHEHQSMEIFLEGTRSRSGMPGLAKAGLLSILVDSLYSGIANDALIVPVGIAYDRILEGNFSREQLGQPKKSESLFGIFRGVLRMLRKNYGSVRVDFAQPFSIKVWKSFKWSFKSVNLSSAVQSSAIMSTNAVACLLLYKHRKGVLLPVLLDDFQWLKEQVLVRGFDVGFSGRPEDVVMHALHLLGEALTVNSSVPLVTSPRIQAPPGVVMIIPSTRVPLVFDLSYYSNGLLPVFACEAVVGRPTHIFVVFVQNHLYWINSIPLLRCQGLPRQLPYNLEFLIFLQNLLGPIIEAYSSVAIFLQNFSSQLEAESATYSLVKNAITTFLDMGVRICLISTSLVMDFNQLV</sequence>
<feature type="domain" description="Phospholipid/glycerol acyltransferase" evidence="8">
    <location>
        <begin position="130"/>
        <end position="262"/>
    </location>
</feature>
<keyword evidence="5" id="KW-0012">Acyltransferase</keyword>
<dbReference type="AlphaFoldDB" id="A0A8C4WUD3"/>
<dbReference type="InterPro" id="IPR041728">
    <property type="entry name" value="GPAT/DHAPAT_LPLAT"/>
</dbReference>
<keyword evidence="7" id="KW-1133">Transmembrane helix</keyword>
<keyword evidence="7" id="KW-0812">Transmembrane</keyword>
<evidence type="ECO:0000256" key="1">
    <source>
        <dbReference type="ARBA" id="ARBA00004370"/>
    </source>
</evidence>
<evidence type="ECO:0000256" key="6">
    <source>
        <dbReference type="ARBA" id="ARBA00025707"/>
    </source>
</evidence>
<dbReference type="GO" id="GO:0019432">
    <property type="term" value="P:triglyceride biosynthetic process"/>
    <property type="evidence" value="ECO:0007669"/>
    <property type="project" value="TreeGrafter"/>
</dbReference>
<dbReference type="GO" id="GO:0006072">
    <property type="term" value="P:glycerol-3-phosphate metabolic process"/>
    <property type="evidence" value="ECO:0007669"/>
    <property type="project" value="TreeGrafter"/>
</dbReference>